<feature type="domain" description="Peptidase S1" evidence="8">
    <location>
        <begin position="229"/>
        <end position="451"/>
    </location>
</feature>
<keyword evidence="2" id="KW-0378">Hydrolase</keyword>
<keyword evidence="3" id="KW-0720">Serine protease</keyword>
<dbReference type="PANTHER" id="PTHR24276">
    <property type="entry name" value="POLYSERASE-RELATED"/>
    <property type="match status" value="1"/>
</dbReference>
<dbReference type="Gene3D" id="2.40.10.10">
    <property type="entry name" value="Trypsin-like serine proteases"/>
    <property type="match status" value="2"/>
</dbReference>
<feature type="compositionally biased region" description="Polar residues" evidence="5">
    <location>
        <begin position="736"/>
        <end position="745"/>
    </location>
</feature>
<dbReference type="AlphaFoldDB" id="A0A9Q0RIX5"/>
<organism evidence="9 10">
    <name type="scientific">Blomia tropicalis</name>
    <name type="common">Mite</name>
    <dbReference type="NCBI Taxonomy" id="40697"/>
    <lineage>
        <taxon>Eukaryota</taxon>
        <taxon>Metazoa</taxon>
        <taxon>Ecdysozoa</taxon>
        <taxon>Arthropoda</taxon>
        <taxon>Chelicerata</taxon>
        <taxon>Arachnida</taxon>
        <taxon>Acari</taxon>
        <taxon>Acariformes</taxon>
        <taxon>Sarcoptiformes</taxon>
        <taxon>Astigmata</taxon>
        <taxon>Glycyphagoidea</taxon>
        <taxon>Echimyopodidae</taxon>
        <taxon>Blomia</taxon>
    </lineage>
</organism>
<proteinExistence type="predicted"/>
<evidence type="ECO:0000256" key="5">
    <source>
        <dbReference type="SAM" id="MobiDB-lite"/>
    </source>
</evidence>
<dbReference type="InterPro" id="IPR001254">
    <property type="entry name" value="Trypsin_dom"/>
</dbReference>
<feature type="transmembrane region" description="Helical" evidence="6">
    <location>
        <begin position="699"/>
        <end position="721"/>
    </location>
</feature>
<dbReference type="Pfam" id="PF17175">
    <property type="entry name" value="MOLO1"/>
    <property type="match status" value="1"/>
</dbReference>
<dbReference type="GO" id="GO:0004252">
    <property type="term" value="F:serine-type endopeptidase activity"/>
    <property type="evidence" value="ECO:0007669"/>
    <property type="project" value="InterPro"/>
</dbReference>
<accession>A0A9Q0RIX5</accession>
<feature type="region of interest" description="Disordered" evidence="5">
    <location>
        <begin position="730"/>
        <end position="760"/>
    </location>
</feature>
<gene>
    <name evidence="9" type="ORF">RDWZM_010596</name>
</gene>
<dbReference type="SMART" id="SM00020">
    <property type="entry name" value="Tryp_SPc"/>
    <property type="match status" value="2"/>
</dbReference>
<keyword evidence="6" id="KW-1133">Transmembrane helix</keyword>
<evidence type="ECO:0000256" key="7">
    <source>
        <dbReference type="SAM" id="SignalP"/>
    </source>
</evidence>
<evidence type="ECO:0000256" key="6">
    <source>
        <dbReference type="SAM" id="Phobius"/>
    </source>
</evidence>
<dbReference type="Proteomes" id="UP001142055">
    <property type="component" value="Chromosome 4"/>
</dbReference>
<evidence type="ECO:0000259" key="8">
    <source>
        <dbReference type="PROSITE" id="PS50240"/>
    </source>
</evidence>
<comment type="caution">
    <text evidence="9">The sequence shown here is derived from an EMBL/GenBank/DDBJ whole genome shotgun (WGS) entry which is preliminary data.</text>
</comment>
<dbReference type="InterPro" id="IPR033438">
    <property type="entry name" value="MOLO1"/>
</dbReference>
<dbReference type="PANTHER" id="PTHR24276:SF91">
    <property type="entry name" value="AT26814P-RELATED"/>
    <property type="match status" value="1"/>
</dbReference>
<dbReference type="Gene3D" id="3.10.310.50">
    <property type="match status" value="1"/>
</dbReference>
<keyword evidence="4" id="KW-1015">Disulfide bond</keyword>
<keyword evidence="7" id="KW-0732">Signal</keyword>
<feature type="signal peptide" evidence="7">
    <location>
        <begin position="1"/>
        <end position="16"/>
    </location>
</feature>
<dbReference type="SUPFAM" id="SSF50494">
    <property type="entry name" value="Trypsin-like serine proteases"/>
    <property type="match status" value="2"/>
</dbReference>
<evidence type="ECO:0000256" key="4">
    <source>
        <dbReference type="ARBA" id="ARBA00023157"/>
    </source>
</evidence>
<dbReference type="CDD" id="cd00190">
    <property type="entry name" value="Tryp_SPc"/>
    <property type="match status" value="1"/>
</dbReference>
<feature type="domain" description="Peptidase S1" evidence="8">
    <location>
        <begin position="13"/>
        <end position="217"/>
    </location>
</feature>
<dbReference type="InterPro" id="IPR050430">
    <property type="entry name" value="Peptidase_S1"/>
</dbReference>
<keyword evidence="6" id="KW-0812">Transmembrane</keyword>
<sequence length="781" mass="87886">MNYFIVILFIVNVVSAGRLSLKSSIDENELRIIGGQNILKQKLLIRYNTLKLNGGQTVILSLVFKHDNYSYFPRQNDIAVARTLSPLSLGQMNANSIMLPKNKETNTGTHVNVTGWGVNNSTGQEYSQDLKSVDLTIVDLKKCKETYTPGQINDQMFCANSGKDNVCTGNGDNGGPAAKDKKLLGIIITQFHYCNKADYDIFTDVFPFVEWINQKINVFTIGHLSSIRIFGGRDVKDGEAPWQVAIQKIYNSKFLCGGSILSNHWVITAASCLDNSYAISLRVRYNTLTLSGGQVLIASKVVVHKNYTKTPRDFDIALVRTIGAIRLEQRNSNPIKLPEKMEVKNGTMVNVTGWGAFKNGSEEYSPKLQIDQLKAIDQKMCKQHYVDVTDRMFCAKGQSMCSGHGDQGGPASNNQTLLGVTITENNACDPNEYDIFTDVYQIVDWIKEYVKILLQQSKNRGRHRRRRLMMIKNPLWSLLIRTENLLTIIFFVQMLTNLSKIVATDEEGIYEWEPDQYPHIRKQGKFCTGSHRNPPTSVCDPDTVLTRDEANELDTLIDNGRNSTLHQCLCEPCDINEAGLAIKIAVVMSVKYKGKNQTLEETLEHFADRVRTNWNVSPKCHHDVLVLVATGYNKVYISMGSKAERAISRSEAKEIIKETLDHFKYGNTYQGLESIVASIISVSDRYDPRLDRFGLRHGLLVTIVGALASLLAIVLLVWFCIHRESRNTSKHRQHISSRQINQKSNVHGIHSSSSSSSSLNNKTHEYHLVDDEQMKNVNNVP</sequence>
<dbReference type="EMBL" id="JAPWDV010000004">
    <property type="protein sequence ID" value="KAJ6216096.1"/>
    <property type="molecule type" value="Genomic_DNA"/>
</dbReference>
<dbReference type="Pfam" id="PF00089">
    <property type="entry name" value="Trypsin"/>
    <property type="match status" value="2"/>
</dbReference>
<protein>
    <recommendedName>
        <fullName evidence="8">Peptidase S1 domain-containing protein</fullName>
    </recommendedName>
</protein>
<evidence type="ECO:0000313" key="10">
    <source>
        <dbReference type="Proteomes" id="UP001142055"/>
    </source>
</evidence>
<evidence type="ECO:0000256" key="1">
    <source>
        <dbReference type="ARBA" id="ARBA00022670"/>
    </source>
</evidence>
<dbReference type="PROSITE" id="PS50240">
    <property type="entry name" value="TRYPSIN_DOM"/>
    <property type="match status" value="2"/>
</dbReference>
<dbReference type="FunFam" id="2.40.10.10:FF:000068">
    <property type="entry name" value="transmembrane protease serine 2"/>
    <property type="match status" value="1"/>
</dbReference>
<evidence type="ECO:0000313" key="9">
    <source>
        <dbReference type="EMBL" id="KAJ6216096.1"/>
    </source>
</evidence>
<keyword evidence="6" id="KW-0472">Membrane</keyword>
<dbReference type="GO" id="GO:0006508">
    <property type="term" value="P:proteolysis"/>
    <property type="evidence" value="ECO:0007669"/>
    <property type="project" value="UniProtKB-KW"/>
</dbReference>
<keyword evidence="10" id="KW-1185">Reference proteome</keyword>
<keyword evidence="1" id="KW-0645">Protease</keyword>
<dbReference type="InterPro" id="IPR009003">
    <property type="entry name" value="Peptidase_S1_PA"/>
</dbReference>
<reference evidence="9" key="1">
    <citation type="submission" date="2022-12" db="EMBL/GenBank/DDBJ databases">
        <title>Genome assemblies of Blomia tropicalis.</title>
        <authorList>
            <person name="Cui Y."/>
        </authorList>
    </citation>
    <scope>NUCLEOTIDE SEQUENCE</scope>
    <source>
        <tissue evidence="9">Adult mites</tissue>
    </source>
</reference>
<evidence type="ECO:0000256" key="2">
    <source>
        <dbReference type="ARBA" id="ARBA00022801"/>
    </source>
</evidence>
<dbReference type="GO" id="GO:0005892">
    <property type="term" value="C:acetylcholine-gated channel complex"/>
    <property type="evidence" value="ECO:0007669"/>
    <property type="project" value="InterPro"/>
</dbReference>
<name>A0A9Q0RIX5_BLOTA</name>
<evidence type="ECO:0000256" key="3">
    <source>
        <dbReference type="ARBA" id="ARBA00022825"/>
    </source>
</evidence>
<feature type="chain" id="PRO_5040170580" description="Peptidase S1 domain-containing protein" evidence="7">
    <location>
        <begin position="17"/>
        <end position="781"/>
    </location>
</feature>
<dbReference type="InterPro" id="IPR043504">
    <property type="entry name" value="Peptidase_S1_PA_chymotrypsin"/>
</dbReference>